<feature type="coiled-coil region" evidence="1">
    <location>
        <begin position="367"/>
        <end position="411"/>
    </location>
</feature>
<evidence type="ECO:0000256" key="2">
    <source>
        <dbReference type="SAM" id="MobiDB-lite"/>
    </source>
</evidence>
<sequence>MSSDTEPNSPYSLKDIQQWAKKYFPNEFSFLPPASIMKMMAKNSSKKMLIGYIVKDQEQLDVWAHPNGQQPNIHVSYMTDKGHKITVDNLERVQLIRPFNYFADSGYQRLGEKIQILVLYYLLELKYYKQVQGLSKCLQRFRLAVGNIADGENALENQTPPSAYRAPVAKMKHDGLGSKDEPIDLDGLEQPSRSECKRKSETTDDHGSDAKRQRPENNQQQFGNFVHYMQNIERENQHLKAETATLQQTNKKLYGDLVTANRALVIAKTNISAKDQALESLGQTNNDLQQALTNLQTEAFALSASHTALTAQLKEARQNTTSDSLNTHKLYHDELDERSRTITALQADKVKLEMLAVEREEQHVSAMRDLVKRNQELQEMIEKNEEDTQKAKATLDELESLREKVKGFQGNPWRK</sequence>
<dbReference type="AlphaFoldDB" id="A0A9P4R191"/>
<feature type="compositionally biased region" description="Basic and acidic residues" evidence="2">
    <location>
        <begin position="173"/>
        <end position="182"/>
    </location>
</feature>
<reference evidence="3" key="1">
    <citation type="journal article" date="2020" name="Stud. Mycol.">
        <title>101 Dothideomycetes genomes: a test case for predicting lifestyles and emergence of pathogens.</title>
        <authorList>
            <person name="Haridas S."/>
            <person name="Albert R."/>
            <person name="Binder M."/>
            <person name="Bloem J."/>
            <person name="Labutti K."/>
            <person name="Salamov A."/>
            <person name="Andreopoulos B."/>
            <person name="Baker S."/>
            <person name="Barry K."/>
            <person name="Bills G."/>
            <person name="Bluhm B."/>
            <person name="Cannon C."/>
            <person name="Castanera R."/>
            <person name="Culley D."/>
            <person name="Daum C."/>
            <person name="Ezra D."/>
            <person name="Gonzalez J."/>
            <person name="Henrissat B."/>
            <person name="Kuo A."/>
            <person name="Liang C."/>
            <person name="Lipzen A."/>
            <person name="Lutzoni F."/>
            <person name="Magnuson J."/>
            <person name="Mondo S."/>
            <person name="Nolan M."/>
            <person name="Ohm R."/>
            <person name="Pangilinan J."/>
            <person name="Park H.-J."/>
            <person name="Ramirez L."/>
            <person name="Alfaro M."/>
            <person name="Sun H."/>
            <person name="Tritt A."/>
            <person name="Yoshinaga Y."/>
            <person name="Zwiers L.-H."/>
            <person name="Turgeon B."/>
            <person name="Goodwin S."/>
            <person name="Spatafora J."/>
            <person name="Crous P."/>
            <person name="Grigoriev I."/>
        </authorList>
    </citation>
    <scope>NUCLEOTIDE SEQUENCE</scope>
    <source>
        <strain evidence="3">CBS 125425</strain>
    </source>
</reference>
<keyword evidence="4" id="KW-1185">Reference proteome</keyword>
<comment type="caution">
    <text evidence="3">The sequence shown here is derived from an EMBL/GenBank/DDBJ whole genome shotgun (WGS) entry which is preliminary data.</text>
</comment>
<gene>
    <name evidence="3" type="ORF">EJ04DRAFT_601898</name>
</gene>
<accession>A0A9P4R191</accession>
<protein>
    <submittedName>
        <fullName evidence="3">Uncharacterized protein</fullName>
    </submittedName>
</protein>
<dbReference type="EMBL" id="ML996141">
    <property type="protein sequence ID" value="KAF2734962.1"/>
    <property type="molecule type" value="Genomic_DNA"/>
</dbReference>
<dbReference type="Proteomes" id="UP000799444">
    <property type="component" value="Unassembled WGS sequence"/>
</dbReference>
<evidence type="ECO:0000256" key="1">
    <source>
        <dbReference type="SAM" id="Coils"/>
    </source>
</evidence>
<name>A0A9P4R191_9PLEO</name>
<keyword evidence="1" id="KW-0175">Coiled coil</keyword>
<evidence type="ECO:0000313" key="3">
    <source>
        <dbReference type="EMBL" id="KAF2734962.1"/>
    </source>
</evidence>
<feature type="region of interest" description="Disordered" evidence="2">
    <location>
        <begin position="173"/>
        <end position="219"/>
    </location>
</feature>
<organism evidence="3 4">
    <name type="scientific">Polyplosphaeria fusca</name>
    <dbReference type="NCBI Taxonomy" id="682080"/>
    <lineage>
        <taxon>Eukaryota</taxon>
        <taxon>Fungi</taxon>
        <taxon>Dikarya</taxon>
        <taxon>Ascomycota</taxon>
        <taxon>Pezizomycotina</taxon>
        <taxon>Dothideomycetes</taxon>
        <taxon>Pleosporomycetidae</taxon>
        <taxon>Pleosporales</taxon>
        <taxon>Tetraplosphaeriaceae</taxon>
        <taxon>Polyplosphaeria</taxon>
    </lineage>
</organism>
<proteinExistence type="predicted"/>
<feature type="compositionally biased region" description="Basic and acidic residues" evidence="2">
    <location>
        <begin position="192"/>
        <end position="215"/>
    </location>
</feature>
<evidence type="ECO:0000313" key="4">
    <source>
        <dbReference type="Proteomes" id="UP000799444"/>
    </source>
</evidence>